<dbReference type="PANTHER" id="PTHR11566:SF149">
    <property type="entry name" value="GTPASE, PUTATIVE (AFU_ORTHOLOGUE AFUA_6G11890)-RELATED"/>
    <property type="match status" value="1"/>
</dbReference>
<dbReference type="Gene3D" id="1.20.120.1240">
    <property type="entry name" value="Dynamin, middle domain"/>
    <property type="match status" value="1"/>
</dbReference>
<dbReference type="GO" id="GO:0006897">
    <property type="term" value="P:endocytosis"/>
    <property type="evidence" value="ECO:0007669"/>
    <property type="project" value="TreeGrafter"/>
</dbReference>
<gene>
    <name evidence="5" type="ORF">SODALDRAFT_127329</name>
</gene>
<evidence type="ECO:0000259" key="3">
    <source>
        <dbReference type="PROSITE" id="PS51388"/>
    </source>
</evidence>
<dbReference type="GO" id="GO:0005739">
    <property type="term" value="C:mitochondrion"/>
    <property type="evidence" value="ECO:0007669"/>
    <property type="project" value="TreeGrafter"/>
</dbReference>
<proteinExistence type="predicted"/>
<dbReference type="InterPro" id="IPR000375">
    <property type="entry name" value="Dynamin_stalk"/>
</dbReference>
<name>A0A3N2Q4Y6_SODAK</name>
<dbReference type="GO" id="GO:0003924">
    <property type="term" value="F:GTPase activity"/>
    <property type="evidence" value="ECO:0007669"/>
    <property type="project" value="InterPro"/>
</dbReference>
<reference evidence="5 6" key="1">
    <citation type="journal article" date="2018" name="Mol. Ecol.">
        <title>The obligate alkalophilic soda-lake fungus Sodiomyces alkalinus has shifted to a protein diet.</title>
        <authorList>
            <person name="Grum-Grzhimaylo A.A."/>
            <person name="Falkoski D.L."/>
            <person name="van den Heuvel J."/>
            <person name="Valero-Jimenez C.A."/>
            <person name="Min B."/>
            <person name="Choi I.G."/>
            <person name="Lipzen A."/>
            <person name="Daum C.G."/>
            <person name="Aanen D.K."/>
            <person name="Tsang A."/>
            <person name="Henrissat B."/>
            <person name="Bilanenko E.N."/>
            <person name="de Vries R.P."/>
            <person name="van Kan J.A.L."/>
            <person name="Grigoriev I.V."/>
            <person name="Debets A.J.M."/>
        </authorList>
    </citation>
    <scope>NUCLEOTIDE SEQUENCE [LARGE SCALE GENOMIC DNA]</scope>
    <source>
        <strain evidence="5 6">F11</strain>
    </source>
</reference>
<dbReference type="InterPro" id="IPR027417">
    <property type="entry name" value="P-loop_NTPase"/>
</dbReference>
<organism evidence="5 6">
    <name type="scientific">Sodiomyces alkalinus (strain CBS 110278 / VKM F-3762 / F11)</name>
    <name type="common">Alkaliphilic filamentous fungus</name>
    <dbReference type="NCBI Taxonomy" id="1314773"/>
    <lineage>
        <taxon>Eukaryota</taxon>
        <taxon>Fungi</taxon>
        <taxon>Dikarya</taxon>
        <taxon>Ascomycota</taxon>
        <taxon>Pezizomycotina</taxon>
        <taxon>Sordariomycetes</taxon>
        <taxon>Hypocreomycetidae</taxon>
        <taxon>Glomerellales</taxon>
        <taxon>Plectosphaerellaceae</taxon>
        <taxon>Sodiomyces</taxon>
    </lineage>
</organism>
<dbReference type="InterPro" id="IPR001401">
    <property type="entry name" value="Dynamin_GTPase"/>
</dbReference>
<dbReference type="GO" id="GO:0005525">
    <property type="term" value="F:GTP binding"/>
    <property type="evidence" value="ECO:0007669"/>
    <property type="project" value="InterPro"/>
</dbReference>
<dbReference type="PANTHER" id="PTHR11566">
    <property type="entry name" value="DYNAMIN"/>
    <property type="match status" value="1"/>
</dbReference>
<dbReference type="InterPro" id="IPR045063">
    <property type="entry name" value="Dynamin_N"/>
</dbReference>
<keyword evidence="1" id="KW-0547">Nucleotide-binding</keyword>
<evidence type="ECO:0000256" key="2">
    <source>
        <dbReference type="ARBA" id="ARBA00023134"/>
    </source>
</evidence>
<dbReference type="PROSITE" id="PS51388">
    <property type="entry name" value="GED"/>
    <property type="match status" value="1"/>
</dbReference>
<dbReference type="EMBL" id="ML119052">
    <property type="protein sequence ID" value="ROT41718.1"/>
    <property type="molecule type" value="Genomic_DNA"/>
</dbReference>
<dbReference type="GeneID" id="39575153"/>
<dbReference type="OrthoDB" id="415706at2759"/>
<keyword evidence="6" id="KW-1185">Reference proteome</keyword>
<feature type="domain" description="GED" evidence="3">
    <location>
        <begin position="605"/>
        <end position="696"/>
    </location>
</feature>
<dbReference type="Pfam" id="PF01031">
    <property type="entry name" value="Dynamin_M"/>
    <property type="match status" value="1"/>
</dbReference>
<dbReference type="Pfam" id="PF00350">
    <property type="entry name" value="Dynamin_N"/>
    <property type="match status" value="1"/>
</dbReference>
<protein>
    <submittedName>
        <fullName evidence="5">Interferon-induced GTP-binding protein Mx</fullName>
    </submittedName>
</protein>
<evidence type="ECO:0000256" key="1">
    <source>
        <dbReference type="ARBA" id="ARBA00022741"/>
    </source>
</evidence>
<dbReference type="InterPro" id="IPR022812">
    <property type="entry name" value="Dynamin"/>
</dbReference>
<dbReference type="RefSeq" id="XP_028469524.1">
    <property type="nucleotide sequence ID" value="XM_028606675.1"/>
</dbReference>
<dbReference type="InterPro" id="IPR020850">
    <property type="entry name" value="GED_dom"/>
</dbReference>
<keyword evidence="2" id="KW-0342">GTP-binding</keyword>
<dbReference type="InterPro" id="IPR030381">
    <property type="entry name" value="G_DYNAMIN_dom"/>
</dbReference>
<dbReference type="PROSITE" id="PS51718">
    <property type="entry name" value="G_DYNAMIN_2"/>
    <property type="match status" value="1"/>
</dbReference>
<dbReference type="FunFam" id="3.40.50.300:FF:001425">
    <property type="entry name" value="Dynamin GTPase, putative"/>
    <property type="match status" value="1"/>
</dbReference>
<dbReference type="GO" id="GO:0016559">
    <property type="term" value="P:peroxisome fission"/>
    <property type="evidence" value="ECO:0007669"/>
    <property type="project" value="TreeGrafter"/>
</dbReference>
<dbReference type="GO" id="GO:0048312">
    <property type="term" value="P:intracellular distribution of mitochondria"/>
    <property type="evidence" value="ECO:0007669"/>
    <property type="project" value="TreeGrafter"/>
</dbReference>
<dbReference type="Proteomes" id="UP000272025">
    <property type="component" value="Unassembled WGS sequence"/>
</dbReference>
<dbReference type="CDD" id="cd08771">
    <property type="entry name" value="DLP_1"/>
    <property type="match status" value="1"/>
</dbReference>
<dbReference type="GO" id="GO:0008017">
    <property type="term" value="F:microtubule binding"/>
    <property type="evidence" value="ECO:0007669"/>
    <property type="project" value="TreeGrafter"/>
</dbReference>
<dbReference type="STRING" id="1314773.A0A3N2Q4Y6"/>
<dbReference type="GO" id="GO:0000266">
    <property type="term" value="P:mitochondrial fission"/>
    <property type="evidence" value="ECO:0007669"/>
    <property type="project" value="TreeGrafter"/>
</dbReference>
<evidence type="ECO:0000313" key="5">
    <source>
        <dbReference type="EMBL" id="ROT41718.1"/>
    </source>
</evidence>
<dbReference type="SMART" id="SM00053">
    <property type="entry name" value="DYNc"/>
    <property type="match status" value="1"/>
</dbReference>
<dbReference type="Gene3D" id="3.40.50.300">
    <property type="entry name" value="P-loop containing nucleotide triphosphate hydrolases"/>
    <property type="match status" value="1"/>
</dbReference>
<accession>A0A3N2Q4Y6</accession>
<dbReference type="SUPFAM" id="SSF52540">
    <property type="entry name" value="P-loop containing nucleoside triphosphate hydrolases"/>
    <property type="match status" value="1"/>
</dbReference>
<dbReference type="GO" id="GO:0005874">
    <property type="term" value="C:microtubule"/>
    <property type="evidence" value="ECO:0007669"/>
    <property type="project" value="TreeGrafter"/>
</dbReference>
<dbReference type="PRINTS" id="PR00195">
    <property type="entry name" value="DYNAMIN"/>
</dbReference>
<dbReference type="GO" id="GO:0016020">
    <property type="term" value="C:membrane"/>
    <property type="evidence" value="ECO:0007669"/>
    <property type="project" value="TreeGrafter"/>
</dbReference>
<evidence type="ECO:0000259" key="4">
    <source>
        <dbReference type="PROSITE" id="PS51718"/>
    </source>
</evidence>
<feature type="domain" description="Dynamin-type G" evidence="4">
    <location>
        <begin position="29"/>
        <end position="314"/>
    </location>
</feature>
<sequence length="734" mass="82074">MTTVELQSKEHRDLLDIIDRLRSQGISKYVDLPGIIVCGDQSAGKSSVLEAISGMSFPTKDNLCTRFPTELVLRRDPASKIDVSIIPGPERSGEEKEYLCRFPPPPVDWATKDLGPVIESAKEKMGLSGAKAFSTDTLRIELSGPTQPHLTLVDLPGLFRAGNKEQSVADAETVEKMVQDYMKRPRSIILAVISAKSDFALQNITELAHKWDPERVRTIGLITKPDTLEVGSESELSYLKLAQNKDVELQLGWHVLRNRNFHEKESTLQTRNQVEEQFFSQGIWKSLDSGLCGAKSLKVRLSNVLKDQIISQLSGLLQDVRGGIVDCEAKLERLGSPRETLLDQRRYLSRIGQDFSNLMKAAVNGAYEGPFFGGAKTEEGYRKRLRAVVQNRLTEFAEGMRERGHTRHIQDDPLEDGQLDGPVKHHQQNAISRSAYVEEVKGLMSRSRGRELPGTFNPLIISELFVEQSQPWKDLTAGLNQDILESVHDVVRDIVVHVAAEETANAILRFVDEGIESLKEDLDRKLDELLDPHYSVHPISYNHYLTDTVQKAQHARRKRANEATLVKSLGLGYLDRNYALKGSGIVALLDSLGEGVQADMDQFGCSLAVDYMQAYYKVALKKFVDNVSVLAIEQCLMQKLPDLFSPAVVLDLSDEDISHMAAESEEASAERARYIEKRDVLQAALPSLARLTKRRSRVAVKPLHIEWSSLAPAYDIDPSSSRFNRYLSRSGSAF</sequence>
<dbReference type="AlphaFoldDB" id="A0A3N2Q4Y6"/>
<evidence type="ECO:0000313" key="6">
    <source>
        <dbReference type="Proteomes" id="UP000272025"/>
    </source>
</evidence>